<feature type="transmembrane region" description="Helical" evidence="1">
    <location>
        <begin position="78"/>
        <end position="104"/>
    </location>
</feature>
<keyword evidence="1" id="KW-1133">Transmembrane helix</keyword>
<gene>
    <name evidence="2" type="ORF">BG53_06635</name>
</gene>
<organism evidence="2 3">
    <name type="scientific">Paenibacillus darwinianus</name>
    <dbReference type="NCBI Taxonomy" id="1380763"/>
    <lineage>
        <taxon>Bacteria</taxon>
        <taxon>Bacillati</taxon>
        <taxon>Bacillota</taxon>
        <taxon>Bacilli</taxon>
        <taxon>Bacillales</taxon>
        <taxon>Paenibacillaceae</taxon>
        <taxon>Paenibacillus</taxon>
    </lineage>
</organism>
<feature type="transmembrane region" description="Helical" evidence="1">
    <location>
        <begin position="165"/>
        <end position="183"/>
    </location>
</feature>
<dbReference type="Proteomes" id="UP000053750">
    <property type="component" value="Unassembled WGS sequence"/>
</dbReference>
<keyword evidence="1" id="KW-0812">Transmembrane</keyword>
<evidence type="ECO:0000313" key="3">
    <source>
        <dbReference type="Proteomes" id="UP000053750"/>
    </source>
</evidence>
<name>A0A9W5RZI1_9BACL</name>
<proteinExistence type="predicted"/>
<evidence type="ECO:0000256" key="1">
    <source>
        <dbReference type="SAM" id="Phobius"/>
    </source>
</evidence>
<sequence length="271" mass="29806">MKIHMKNGWRLTVKHFPVISILFLYQLLWGFFLYRSVESIVVPLLKRYPDALSTDGAVQLFLVEAQFQLTKTDLIVPYLWMLAAMLAARMLVTPLINAGLLYSLRSVADGGGTNFVAGIRAAWRPVTLVYAVEQLLVWTPLLYLIPLARRALSESGSWPEVGAALLPHLAGWLLLCAVVRILSLGVQFGLVAGQGTLCSLAAALRAFLPVAAATAAMWALAAAIGLASAAVSLFWAGLFALILHQGHYFVRTWLKVWTCSVQFEAWRAKRV</sequence>
<evidence type="ECO:0000313" key="2">
    <source>
        <dbReference type="EMBL" id="EXX86283.1"/>
    </source>
</evidence>
<accession>A0A9W5RZI1</accession>
<comment type="caution">
    <text evidence="2">The sequence shown here is derived from an EMBL/GenBank/DDBJ whole genome shotgun (WGS) entry which is preliminary data.</text>
</comment>
<feature type="transmembrane region" description="Helical" evidence="1">
    <location>
        <begin position="190"/>
        <end position="212"/>
    </location>
</feature>
<reference evidence="2 3" key="1">
    <citation type="submission" date="2014-02" db="EMBL/GenBank/DDBJ databases">
        <title>Genome sequence of Paenibacillus darwinianus reveals adaptive mechanisms for survival in Antarctic soils.</title>
        <authorList>
            <person name="Dsouza M."/>
            <person name="Taylor M.W."/>
            <person name="Turner S.J."/>
            <person name="Aislabie J."/>
        </authorList>
    </citation>
    <scope>NUCLEOTIDE SEQUENCE [LARGE SCALE GENOMIC DNA]</scope>
    <source>
        <strain evidence="2 3">CE1</strain>
    </source>
</reference>
<dbReference type="EMBL" id="JFHU01000195">
    <property type="protein sequence ID" value="EXX86283.1"/>
    <property type="molecule type" value="Genomic_DNA"/>
</dbReference>
<feature type="transmembrane region" description="Helical" evidence="1">
    <location>
        <begin position="218"/>
        <end position="243"/>
    </location>
</feature>
<dbReference type="RefSeq" id="WP_036586191.1">
    <property type="nucleotide sequence ID" value="NZ_KK082163.1"/>
</dbReference>
<dbReference type="OrthoDB" id="2677607at2"/>
<protein>
    <submittedName>
        <fullName evidence="2">Uncharacterized protein</fullName>
    </submittedName>
</protein>
<keyword evidence="3" id="KW-1185">Reference proteome</keyword>
<dbReference type="AlphaFoldDB" id="A0A9W5RZI1"/>
<feature type="transmembrane region" description="Helical" evidence="1">
    <location>
        <begin position="12"/>
        <end position="34"/>
    </location>
</feature>
<keyword evidence="1" id="KW-0472">Membrane</keyword>
<feature type="transmembrane region" description="Helical" evidence="1">
    <location>
        <begin position="125"/>
        <end position="145"/>
    </location>
</feature>